<organism evidence="1">
    <name type="scientific">Myoviridae sp. ctCL221</name>
    <dbReference type="NCBI Taxonomy" id="2826630"/>
    <lineage>
        <taxon>Viruses</taxon>
        <taxon>Duplodnaviria</taxon>
        <taxon>Heunggongvirae</taxon>
        <taxon>Uroviricota</taxon>
        <taxon>Caudoviricetes</taxon>
    </lineage>
</organism>
<accession>A0A8S5M6R0</accession>
<evidence type="ECO:0000313" key="1">
    <source>
        <dbReference type="EMBL" id="DAD77775.1"/>
    </source>
</evidence>
<reference evidence="1" key="1">
    <citation type="journal article" date="2021" name="Proc. Natl. Acad. Sci. U.S.A.">
        <title>A Catalog of Tens of Thousands of Viruses from Human Metagenomes Reveals Hidden Associations with Chronic Diseases.</title>
        <authorList>
            <person name="Tisza M.J."/>
            <person name="Buck C.B."/>
        </authorList>
    </citation>
    <scope>NUCLEOTIDE SEQUENCE</scope>
    <source>
        <strain evidence="1">CtCL221</strain>
    </source>
</reference>
<sequence length="98" mass="11823">MKEKTADEIKIKLKDIAKLQHLYIEIFTEEDEDYPDRRVISNKERAVQIILDKITDKRFNQIEIWKVIQLKSWDDTDNTFKPICNRLRELGYVIINNN</sequence>
<dbReference type="EMBL" id="BK014833">
    <property type="protein sequence ID" value="DAD77775.1"/>
    <property type="molecule type" value="Genomic_DNA"/>
</dbReference>
<proteinExistence type="predicted"/>
<protein>
    <submittedName>
        <fullName evidence="1">Uncharacterized protein</fullName>
    </submittedName>
</protein>
<name>A0A8S5M6R0_9CAUD</name>